<name>A0A1G7YVF1_9HYPH</name>
<dbReference type="AlphaFoldDB" id="A0A1G7YVF1"/>
<keyword evidence="2" id="KW-1185">Reference proteome</keyword>
<dbReference type="STRING" id="440168.SAMN04487974_11611"/>
<dbReference type="EMBL" id="FNCS01000016">
    <property type="protein sequence ID" value="SDH00552.1"/>
    <property type="molecule type" value="Genomic_DNA"/>
</dbReference>
<evidence type="ECO:0000313" key="1">
    <source>
        <dbReference type="EMBL" id="SDH00552.1"/>
    </source>
</evidence>
<organism evidence="1 2">
    <name type="scientific">Pelagibacterium luteolum</name>
    <dbReference type="NCBI Taxonomy" id="440168"/>
    <lineage>
        <taxon>Bacteria</taxon>
        <taxon>Pseudomonadati</taxon>
        <taxon>Pseudomonadota</taxon>
        <taxon>Alphaproteobacteria</taxon>
        <taxon>Hyphomicrobiales</taxon>
        <taxon>Devosiaceae</taxon>
        <taxon>Pelagibacterium</taxon>
    </lineage>
</organism>
<dbReference type="RefSeq" id="WP_090598223.1">
    <property type="nucleotide sequence ID" value="NZ_FNCS01000016.1"/>
</dbReference>
<dbReference type="OrthoDB" id="9813767at2"/>
<evidence type="ECO:0008006" key="3">
    <source>
        <dbReference type="Google" id="ProtNLM"/>
    </source>
</evidence>
<sequence>MRTTVTIDDDVLEAAKAMASQQNKPIGKIISDLARRSLARPRPREMRNGIPLLPSRAAARLVTLETVNALRDEQP</sequence>
<gene>
    <name evidence="1" type="ORF">SAMN04487974_11611</name>
</gene>
<dbReference type="Proteomes" id="UP000199495">
    <property type="component" value="Unassembled WGS sequence"/>
</dbReference>
<protein>
    <recommendedName>
        <fullName evidence="3">CopG family transcriptional regulator</fullName>
    </recommendedName>
</protein>
<reference evidence="1 2" key="1">
    <citation type="submission" date="2016-10" db="EMBL/GenBank/DDBJ databases">
        <authorList>
            <person name="de Groot N.N."/>
        </authorList>
    </citation>
    <scope>NUCLEOTIDE SEQUENCE [LARGE SCALE GENOMIC DNA]</scope>
    <source>
        <strain evidence="1 2">CGMCC 1.10267</strain>
    </source>
</reference>
<evidence type="ECO:0000313" key="2">
    <source>
        <dbReference type="Proteomes" id="UP000199495"/>
    </source>
</evidence>
<proteinExistence type="predicted"/>
<accession>A0A1G7YVF1</accession>